<evidence type="ECO:0000313" key="9">
    <source>
        <dbReference type="Proteomes" id="UP000799537"/>
    </source>
</evidence>
<evidence type="ECO:0000256" key="2">
    <source>
        <dbReference type="ARBA" id="ARBA00010139"/>
    </source>
</evidence>
<keyword evidence="7" id="KW-0503">Monooxygenase</keyword>
<gene>
    <name evidence="8" type="ORF">M409DRAFT_38106</name>
</gene>
<keyword evidence="9" id="KW-1185">Reference proteome</keyword>
<keyword evidence="6" id="KW-0560">Oxidoreductase</keyword>
<dbReference type="EMBL" id="ML993649">
    <property type="protein sequence ID" value="KAF2158794.1"/>
    <property type="molecule type" value="Genomic_DNA"/>
</dbReference>
<accession>A0A6A6BVG1</accession>
<dbReference type="OrthoDB" id="66881at2759"/>
<evidence type="ECO:0000256" key="6">
    <source>
        <dbReference type="ARBA" id="ARBA00023002"/>
    </source>
</evidence>
<dbReference type="PANTHER" id="PTHR43098">
    <property type="entry name" value="L-ORNITHINE N(5)-MONOOXYGENASE-RELATED"/>
    <property type="match status" value="1"/>
</dbReference>
<evidence type="ECO:0000256" key="4">
    <source>
        <dbReference type="ARBA" id="ARBA00022827"/>
    </source>
</evidence>
<dbReference type="AlphaFoldDB" id="A0A6A6BVG1"/>
<dbReference type="GO" id="GO:0004497">
    <property type="term" value="F:monooxygenase activity"/>
    <property type="evidence" value="ECO:0007669"/>
    <property type="project" value="UniProtKB-KW"/>
</dbReference>
<evidence type="ECO:0000256" key="1">
    <source>
        <dbReference type="ARBA" id="ARBA00001974"/>
    </source>
</evidence>
<dbReference type="InterPro" id="IPR036188">
    <property type="entry name" value="FAD/NAD-bd_sf"/>
</dbReference>
<proteinExistence type="inferred from homology"/>
<name>A0A6A6BVG1_ZASCE</name>
<dbReference type="GeneID" id="54564134"/>
<keyword evidence="4" id="KW-0274">FAD</keyword>
<dbReference type="Proteomes" id="UP000799537">
    <property type="component" value="Unassembled WGS sequence"/>
</dbReference>
<evidence type="ECO:0000256" key="7">
    <source>
        <dbReference type="ARBA" id="ARBA00023033"/>
    </source>
</evidence>
<organism evidence="8 9">
    <name type="scientific">Zasmidium cellare ATCC 36951</name>
    <dbReference type="NCBI Taxonomy" id="1080233"/>
    <lineage>
        <taxon>Eukaryota</taxon>
        <taxon>Fungi</taxon>
        <taxon>Dikarya</taxon>
        <taxon>Ascomycota</taxon>
        <taxon>Pezizomycotina</taxon>
        <taxon>Dothideomycetes</taxon>
        <taxon>Dothideomycetidae</taxon>
        <taxon>Mycosphaerellales</taxon>
        <taxon>Mycosphaerellaceae</taxon>
        <taxon>Zasmidium</taxon>
    </lineage>
</organism>
<evidence type="ECO:0000256" key="3">
    <source>
        <dbReference type="ARBA" id="ARBA00022630"/>
    </source>
</evidence>
<comment type="cofactor">
    <cofactor evidence="1">
        <name>FAD</name>
        <dbReference type="ChEBI" id="CHEBI:57692"/>
    </cofactor>
</comment>
<protein>
    <submittedName>
        <fullName evidence="8">Uncharacterized protein</fullName>
    </submittedName>
</protein>
<dbReference type="InterPro" id="IPR050775">
    <property type="entry name" value="FAD-binding_Monooxygenases"/>
</dbReference>
<dbReference type="PANTHER" id="PTHR43098:SF3">
    <property type="entry name" value="L-ORNITHINE N(5)-MONOOXYGENASE-RELATED"/>
    <property type="match status" value="1"/>
</dbReference>
<evidence type="ECO:0000313" key="8">
    <source>
        <dbReference type="EMBL" id="KAF2158794.1"/>
    </source>
</evidence>
<sequence>MSSYAFWRSKVRQRLQDPVEAEILAPIKPPHAFGTKRPSLESCYWETFNQSNVDLIDVNSDPIVEVTDRGVITASGRLHCLDILALATGFDFLTASMLAMNIRGKNGTKLEDRWDIKQDGKGTSTYLGLSTAGFPNLLFPMGPQAPSALGLTPQLAEVQGDWVAQLLSWMAKHDKLTVEPLLEAEQSWKEEVDRAARTSLFGQTDSWYMGVNIPGRKKQPLCYFGGVNKYIDELARCAESDYKGFSFQ</sequence>
<keyword evidence="5" id="KW-0521">NADP</keyword>
<dbReference type="SUPFAM" id="SSF51905">
    <property type="entry name" value="FAD/NAD(P)-binding domain"/>
    <property type="match status" value="1"/>
</dbReference>
<dbReference type="Gene3D" id="3.50.50.60">
    <property type="entry name" value="FAD/NAD(P)-binding domain"/>
    <property type="match status" value="1"/>
</dbReference>
<reference evidence="8" key="1">
    <citation type="journal article" date="2020" name="Stud. Mycol.">
        <title>101 Dothideomycetes genomes: a test case for predicting lifestyles and emergence of pathogens.</title>
        <authorList>
            <person name="Haridas S."/>
            <person name="Albert R."/>
            <person name="Binder M."/>
            <person name="Bloem J."/>
            <person name="Labutti K."/>
            <person name="Salamov A."/>
            <person name="Andreopoulos B."/>
            <person name="Baker S."/>
            <person name="Barry K."/>
            <person name="Bills G."/>
            <person name="Bluhm B."/>
            <person name="Cannon C."/>
            <person name="Castanera R."/>
            <person name="Culley D."/>
            <person name="Daum C."/>
            <person name="Ezra D."/>
            <person name="Gonzalez J."/>
            <person name="Henrissat B."/>
            <person name="Kuo A."/>
            <person name="Liang C."/>
            <person name="Lipzen A."/>
            <person name="Lutzoni F."/>
            <person name="Magnuson J."/>
            <person name="Mondo S."/>
            <person name="Nolan M."/>
            <person name="Ohm R."/>
            <person name="Pangilinan J."/>
            <person name="Park H.-J."/>
            <person name="Ramirez L."/>
            <person name="Alfaro M."/>
            <person name="Sun H."/>
            <person name="Tritt A."/>
            <person name="Yoshinaga Y."/>
            <person name="Zwiers L.-H."/>
            <person name="Turgeon B."/>
            <person name="Goodwin S."/>
            <person name="Spatafora J."/>
            <person name="Crous P."/>
            <person name="Grigoriev I."/>
        </authorList>
    </citation>
    <scope>NUCLEOTIDE SEQUENCE</scope>
    <source>
        <strain evidence="8">ATCC 36951</strain>
    </source>
</reference>
<evidence type="ECO:0000256" key="5">
    <source>
        <dbReference type="ARBA" id="ARBA00022857"/>
    </source>
</evidence>
<keyword evidence="3" id="KW-0285">Flavoprotein</keyword>
<comment type="similarity">
    <text evidence="2">Belongs to the FAD-binding monooxygenase family.</text>
</comment>
<dbReference type="RefSeq" id="XP_033659683.1">
    <property type="nucleotide sequence ID" value="XM_033810862.1"/>
</dbReference>